<dbReference type="InterPro" id="IPR051435">
    <property type="entry name" value="RING_finger_E3_ubiq-ligases"/>
</dbReference>
<accession>A0AAV7XY01</accession>
<proteinExistence type="predicted"/>
<dbReference type="GO" id="GO:0016567">
    <property type="term" value="P:protein ubiquitination"/>
    <property type="evidence" value="ECO:0007669"/>
    <property type="project" value="TreeGrafter"/>
</dbReference>
<evidence type="ECO:0000256" key="1">
    <source>
        <dbReference type="ARBA" id="ARBA00022771"/>
    </source>
</evidence>
<dbReference type="PANTHER" id="PTHR22791">
    <property type="entry name" value="RING-TYPE DOMAIN-CONTAINING PROTEIN"/>
    <property type="match status" value="1"/>
</dbReference>
<dbReference type="Gene3D" id="3.30.40.10">
    <property type="entry name" value="Zinc/RING finger domain, C3HC4 (zinc finger)"/>
    <property type="match status" value="1"/>
</dbReference>
<keyword evidence="1 3" id="KW-0479">Metal-binding</keyword>
<dbReference type="InterPro" id="IPR001841">
    <property type="entry name" value="Znf_RING"/>
</dbReference>
<comment type="caution">
    <text evidence="5">The sequence shown here is derived from an EMBL/GenBank/DDBJ whole genome shotgun (WGS) entry which is preliminary data.</text>
</comment>
<evidence type="ECO:0000256" key="3">
    <source>
        <dbReference type="PROSITE-ProRule" id="PRU00175"/>
    </source>
</evidence>
<feature type="domain" description="RING-type" evidence="4">
    <location>
        <begin position="12"/>
        <end position="55"/>
    </location>
</feature>
<dbReference type="Proteomes" id="UP001075354">
    <property type="component" value="Chromosome 3"/>
</dbReference>
<keyword evidence="1 3" id="KW-0863">Zinc-finger</keyword>
<dbReference type="EMBL" id="JAPTSV010000003">
    <property type="protein sequence ID" value="KAJ1529576.1"/>
    <property type="molecule type" value="Genomic_DNA"/>
</dbReference>
<evidence type="ECO:0000259" key="4">
    <source>
        <dbReference type="PROSITE" id="PS50089"/>
    </source>
</evidence>
<reference evidence="5" key="1">
    <citation type="submission" date="2022-12" db="EMBL/GenBank/DDBJ databases">
        <title>Chromosome-level genome assembly of the bean flower thrips Megalurothrips usitatus.</title>
        <authorList>
            <person name="Ma L."/>
            <person name="Liu Q."/>
            <person name="Li H."/>
            <person name="Cai W."/>
        </authorList>
    </citation>
    <scope>NUCLEOTIDE SEQUENCE</scope>
    <source>
        <strain evidence="5">Cailab_2022a</strain>
    </source>
</reference>
<keyword evidence="6" id="KW-1185">Reference proteome</keyword>
<organism evidence="5 6">
    <name type="scientific">Megalurothrips usitatus</name>
    <name type="common">bean blossom thrips</name>
    <dbReference type="NCBI Taxonomy" id="439358"/>
    <lineage>
        <taxon>Eukaryota</taxon>
        <taxon>Metazoa</taxon>
        <taxon>Ecdysozoa</taxon>
        <taxon>Arthropoda</taxon>
        <taxon>Hexapoda</taxon>
        <taxon>Insecta</taxon>
        <taxon>Pterygota</taxon>
        <taxon>Neoptera</taxon>
        <taxon>Paraneoptera</taxon>
        <taxon>Thysanoptera</taxon>
        <taxon>Terebrantia</taxon>
        <taxon>Thripoidea</taxon>
        <taxon>Thripidae</taxon>
        <taxon>Megalurothrips</taxon>
    </lineage>
</organism>
<dbReference type="GO" id="GO:0008270">
    <property type="term" value="F:zinc ion binding"/>
    <property type="evidence" value="ECO:0007669"/>
    <property type="project" value="UniProtKB-KW"/>
</dbReference>
<dbReference type="AlphaFoldDB" id="A0AAV7XY01"/>
<evidence type="ECO:0000313" key="6">
    <source>
        <dbReference type="Proteomes" id="UP001075354"/>
    </source>
</evidence>
<dbReference type="GO" id="GO:0061630">
    <property type="term" value="F:ubiquitin protein ligase activity"/>
    <property type="evidence" value="ECO:0007669"/>
    <property type="project" value="TreeGrafter"/>
</dbReference>
<evidence type="ECO:0000313" key="5">
    <source>
        <dbReference type="EMBL" id="KAJ1529576.1"/>
    </source>
</evidence>
<sequence>MEADDVGDALLCPLCIEKFDLDDRRPKLLDCGHTHCLSCLVRLAKASSRQCPRCRQVSVWREQRSRRPRAPE</sequence>
<evidence type="ECO:0000256" key="2">
    <source>
        <dbReference type="ARBA" id="ARBA00022833"/>
    </source>
</evidence>
<dbReference type="PANTHER" id="PTHR22791:SF6">
    <property type="entry name" value="RING-TYPE DOMAIN-CONTAINING PROTEIN"/>
    <property type="match status" value="1"/>
</dbReference>
<dbReference type="SMART" id="SM00184">
    <property type="entry name" value="RING"/>
    <property type="match status" value="1"/>
</dbReference>
<dbReference type="Pfam" id="PF14634">
    <property type="entry name" value="zf-RING_5"/>
    <property type="match status" value="1"/>
</dbReference>
<dbReference type="SUPFAM" id="SSF57850">
    <property type="entry name" value="RING/U-box"/>
    <property type="match status" value="1"/>
</dbReference>
<dbReference type="InterPro" id="IPR013083">
    <property type="entry name" value="Znf_RING/FYVE/PHD"/>
</dbReference>
<protein>
    <recommendedName>
        <fullName evidence="4">RING-type domain-containing protein</fullName>
    </recommendedName>
</protein>
<keyword evidence="2" id="KW-0862">Zinc</keyword>
<dbReference type="PROSITE" id="PS50089">
    <property type="entry name" value="ZF_RING_2"/>
    <property type="match status" value="1"/>
</dbReference>
<gene>
    <name evidence="5" type="ORF">ONE63_006347</name>
</gene>
<name>A0AAV7XY01_9NEOP</name>